<dbReference type="HAMAP" id="MF_00545">
    <property type="entry name" value="Ribosomal_eS24"/>
    <property type="match status" value="1"/>
</dbReference>
<name>A0A409XCK5_PSICY</name>
<organism evidence="3 4">
    <name type="scientific">Psilocybe cyanescens</name>
    <dbReference type="NCBI Taxonomy" id="93625"/>
    <lineage>
        <taxon>Eukaryota</taxon>
        <taxon>Fungi</taxon>
        <taxon>Dikarya</taxon>
        <taxon>Basidiomycota</taxon>
        <taxon>Agaricomycotina</taxon>
        <taxon>Agaricomycetes</taxon>
        <taxon>Agaricomycetidae</taxon>
        <taxon>Agaricales</taxon>
        <taxon>Agaricineae</taxon>
        <taxon>Strophariaceae</taxon>
        <taxon>Psilocybe</taxon>
    </lineage>
</organism>
<dbReference type="InterPro" id="IPR053709">
    <property type="entry name" value="eRP_eS24_sf"/>
</dbReference>
<evidence type="ECO:0000313" key="3">
    <source>
        <dbReference type="EMBL" id="PPQ88476.1"/>
    </source>
</evidence>
<dbReference type="EMBL" id="NHYD01002075">
    <property type="protein sequence ID" value="PPQ88476.1"/>
    <property type="molecule type" value="Genomic_DNA"/>
</dbReference>
<dbReference type="InParanoid" id="A0A409XCK5"/>
<dbReference type="STRING" id="93625.A0A409XCK5"/>
<keyword evidence="1" id="KW-0689">Ribosomal protein</keyword>
<dbReference type="InterPro" id="IPR012678">
    <property type="entry name" value="Ribosomal_uL23/eL15/eS24_sf"/>
</dbReference>
<comment type="caution">
    <text evidence="3">The sequence shown here is derived from an EMBL/GenBank/DDBJ whole genome shotgun (WGS) entry which is preliminary data.</text>
</comment>
<dbReference type="AlphaFoldDB" id="A0A409XCK5"/>
<keyword evidence="2" id="KW-0687">Ribonucleoprotein</keyword>
<dbReference type="PANTHER" id="PTHR10496">
    <property type="entry name" value="40S RIBOSOMAL PROTEIN S24"/>
    <property type="match status" value="1"/>
</dbReference>
<protein>
    <recommendedName>
        <fullName evidence="5">40S ribosomal protein S24</fullName>
    </recommendedName>
</protein>
<dbReference type="InterPro" id="IPR001976">
    <property type="entry name" value="Ribosomal_eS24"/>
</dbReference>
<dbReference type="GO" id="GO:0003735">
    <property type="term" value="F:structural constituent of ribosome"/>
    <property type="evidence" value="ECO:0007669"/>
    <property type="project" value="InterPro"/>
</dbReference>
<dbReference type="Proteomes" id="UP000283269">
    <property type="component" value="Unassembled WGS sequence"/>
</dbReference>
<dbReference type="GO" id="GO:1990904">
    <property type="term" value="C:ribonucleoprotein complex"/>
    <property type="evidence" value="ECO:0007669"/>
    <property type="project" value="UniProtKB-KW"/>
</dbReference>
<dbReference type="GO" id="GO:0006412">
    <property type="term" value="P:translation"/>
    <property type="evidence" value="ECO:0007669"/>
    <property type="project" value="InterPro"/>
</dbReference>
<gene>
    <name evidence="3" type="ORF">CVT25_011922</name>
</gene>
<sequence>MIDSNIYTTAPVTLRTRRLTTNRLLGRRQFIIDIHHPSRPNVRRKDLVQQLAVLYDTERARVVVFGLRTLLGGGESTGYALIYDDEAAQRKGEPTYRLVRGVFMCSGLVPKPRRIGHHLRKKYGENSEEATEKRCKEGA</sequence>
<dbReference type="GO" id="GO:0005840">
    <property type="term" value="C:ribosome"/>
    <property type="evidence" value="ECO:0007669"/>
    <property type="project" value="UniProtKB-KW"/>
</dbReference>
<dbReference type="Gene3D" id="3.30.70.3370">
    <property type="match status" value="1"/>
</dbReference>
<dbReference type="OrthoDB" id="5571754at2759"/>
<evidence type="ECO:0000313" key="4">
    <source>
        <dbReference type="Proteomes" id="UP000283269"/>
    </source>
</evidence>
<evidence type="ECO:0008006" key="5">
    <source>
        <dbReference type="Google" id="ProtNLM"/>
    </source>
</evidence>
<dbReference type="SUPFAM" id="SSF54189">
    <property type="entry name" value="Ribosomal proteins S24e, L23 and L15e"/>
    <property type="match status" value="1"/>
</dbReference>
<evidence type="ECO:0000256" key="1">
    <source>
        <dbReference type="ARBA" id="ARBA00022980"/>
    </source>
</evidence>
<reference evidence="3 4" key="1">
    <citation type="journal article" date="2018" name="Evol. Lett.">
        <title>Horizontal gene cluster transfer increased hallucinogenic mushroom diversity.</title>
        <authorList>
            <person name="Reynolds H.T."/>
            <person name="Vijayakumar V."/>
            <person name="Gluck-Thaler E."/>
            <person name="Korotkin H.B."/>
            <person name="Matheny P.B."/>
            <person name="Slot J.C."/>
        </authorList>
    </citation>
    <scope>NUCLEOTIDE SEQUENCE [LARGE SCALE GENOMIC DNA]</scope>
    <source>
        <strain evidence="3 4">2631</strain>
    </source>
</reference>
<evidence type="ECO:0000256" key="2">
    <source>
        <dbReference type="ARBA" id="ARBA00023274"/>
    </source>
</evidence>
<dbReference type="Pfam" id="PF01282">
    <property type="entry name" value="Ribosomal_S24e"/>
    <property type="match status" value="1"/>
</dbReference>
<proteinExistence type="inferred from homology"/>
<accession>A0A409XCK5</accession>
<keyword evidence="4" id="KW-1185">Reference proteome</keyword>